<dbReference type="OrthoDB" id="194358at2759"/>
<evidence type="ECO:0000256" key="1">
    <source>
        <dbReference type="SAM" id="MobiDB-lite"/>
    </source>
</evidence>
<dbReference type="Proteomes" id="UP000626092">
    <property type="component" value="Unassembled WGS sequence"/>
</dbReference>
<sequence>MEAPARQQSFRRKKMTKQLTGKRDNTPLHSLARAGNLEVALEIITNTGDDELKELLSKQNQAKNGFDAFHIAAKQKGTWVSSKALSDVEVDEATVVGISASHVLFPNEKRRTWELTYVVMTAVWGLAVRFGTLYYIGTGGGARRARDELGLGPQSENTSEFTEQESGDGDVRDPQQHVDLFGDVISEREVGLKAA</sequence>
<gene>
    <name evidence="3" type="ORF">RHSIM_Rhsim13G0205300</name>
</gene>
<accession>A0A834FYY3</accession>
<evidence type="ECO:0000313" key="4">
    <source>
        <dbReference type="Proteomes" id="UP000626092"/>
    </source>
</evidence>
<protein>
    <recommendedName>
        <fullName evidence="5">Ankyrin repeat family protein</fullName>
    </recommendedName>
</protein>
<keyword evidence="2" id="KW-0812">Transmembrane</keyword>
<dbReference type="AlphaFoldDB" id="A0A834FYY3"/>
<keyword evidence="2" id="KW-1133">Transmembrane helix</keyword>
<feature type="region of interest" description="Disordered" evidence="1">
    <location>
        <begin position="146"/>
        <end position="174"/>
    </location>
</feature>
<evidence type="ECO:0000256" key="2">
    <source>
        <dbReference type="SAM" id="Phobius"/>
    </source>
</evidence>
<proteinExistence type="predicted"/>
<dbReference type="EMBL" id="WJXA01000013">
    <property type="protein sequence ID" value="KAF7120140.1"/>
    <property type="molecule type" value="Genomic_DNA"/>
</dbReference>
<keyword evidence="4" id="KW-1185">Reference proteome</keyword>
<organism evidence="3 4">
    <name type="scientific">Rhododendron simsii</name>
    <name type="common">Sims's rhododendron</name>
    <dbReference type="NCBI Taxonomy" id="118357"/>
    <lineage>
        <taxon>Eukaryota</taxon>
        <taxon>Viridiplantae</taxon>
        <taxon>Streptophyta</taxon>
        <taxon>Embryophyta</taxon>
        <taxon>Tracheophyta</taxon>
        <taxon>Spermatophyta</taxon>
        <taxon>Magnoliopsida</taxon>
        <taxon>eudicotyledons</taxon>
        <taxon>Gunneridae</taxon>
        <taxon>Pentapetalae</taxon>
        <taxon>asterids</taxon>
        <taxon>Ericales</taxon>
        <taxon>Ericaceae</taxon>
        <taxon>Ericoideae</taxon>
        <taxon>Rhodoreae</taxon>
        <taxon>Rhododendron</taxon>
    </lineage>
</organism>
<feature type="transmembrane region" description="Helical" evidence="2">
    <location>
        <begin position="115"/>
        <end position="136"/>
    </location>
</feature>
<comment type="caution">
    <text evidence="3">The sequence shown here is derived from an EMBL/GenBank/DDBJ whole genome shotgun (WGS) entry which is preliminary data.</text>
</comment>
<keyword evidence="2" id="KW-0472">Membrane</keyword>
<reference evidence="3" key="1">
    <citation type="submission" date="2019-11" db="EMBL/GenBank/DDBJ databases">
        <authorList>
            <person name="Liu Y."/>
            <person name="Hou J."/>
            <person name="Li T.-Q."/>
            <person name="Guan C.-H."/>
            <person name="Wu X."/>
            <person name="Wu H.-Z."/>
            <person name="Ling F."/>
            <person name="Zhang R."/>
            <person name="Shi X.-G."/>
            <person name="Ren J.-P."/>
            <person name="Chen E.-F."/>
            <person name="Sun J.-M."/>
        </authorList>
    </citation>
    <scope>NUCLEOTIDE SEQUENCE</scope>
    <source>
        <strain evidence="3">Adult_tree_wgs_1</strain>
        <tissue evidence="3">Leaves</tissue>
    </source>
</reference>
<evidence type="ECO:0008006" key="5">
    <source>
        <dbReference type="Google" id="ProtNLM"/>
    </source>
</evidence>
<evidence type="ECO:0000313" key="3">
    <source>
        <dbReference type="EMBL" id="KAF7120140.1"/>
    </source>
</evidence>
<name>A0A834FYY3_RHOSS</name>
<feature type="region of interest" description="Disordered" evidence="1">
    <location>
        <begin position="1"/>
        <end position="27"/>
    </location>
</feature>